<keyword evidence="11" id="KW-0732">Signal</keyword>
<evidence type="ECO:0000256" key="6">
    <source>
        <dbReference type="ARBA" id="ARBA00023274"/>
    </source>
</evidence>
<dbReference type="GeneTree" id="ENSGT00390000001737"/>
<dbReference type="CDD" id="cd00353">
    <property type="entry name" value="Ribosomal_S15p_S13e"/>
    <property type="match status" value="1"/>
</dbReference>
<evidence type="ECO:0000256" key="1">
    <source>
        <dbReference type="ARBA" id="ARBA00004173"/>
    </source>
</evidence>
<dbReference type="SUPFAM" id="SSF47060">
    <property type="entry name" value="S15/NS1 RNA-binding domain"/>
    <property type="match status" value="1"/>
</dbReference>
<evidence type="ECO:0000256" key="4">
    <source>
        <dbReference type="ARBA" id="ARBA00022980"/>
    </source>
</evidence>
<evidence type="ECO:0000256" key="3">
    <source>
        <dbReference type="ARBA" id="ARBA00022946"/>
    </source>
</evidence>
<comment type="similarity">
    <text evidence="2 9">Belongs to the universal ribosomal protein uS15 family.</text>
</comment>
<dbReference type="AlphaFoldDB" id="A0A3B5BIT6"/>
<evidence type="ECO:0000256" key="5">
    <source>
        <dbReference type="ARBA" id="ARBA00023128"/>
    </source>
</evidence>
<keyword evidence="5" id="KW-0496">Mitochondrion</keyword>
<dbReference type="InterPro" id="IPR052137">
    <property type="entry name" value="uS15_ribosomal"/>
</dbReference>
<dbReference type="InterPro" id="IPR009068">
    <property type="entry name" value="uS15_NS1_RNA-bd_sf"/>
</dbReference>
<dbReference type="Pfam" id="PF00312">
    <property type="entry name" value="Ribosomal_S15"/>
    <property type="match status" value="1"/>
</dbReference>
<evidence type="ECO:0000256" key="2">
    <source>
        <dbReference type="ARBA" id="ARBA00008434"/>
    </source>
</evidence>
<name>A0A3B5BIT6_9TELE</name>
<evidence type="ECO:0000256" key="8">
    <source>
        <dbReference type="ARBA" id="ARBA00035528"/>
    </source>
</evidence>
<evidence type="ECO:0000256" key="10">
    <source>
        <dbReference type="SAM" id="MobiDB-lite"/>
    </source>
</evidence>
<comment type="subcellular location">
    <subcellularLocation>
        <location evidence="1">Mitochondrion</location>
    </subcellularLocation>
</comment>
<keyword evidence="6 9" id="KW-0687">Ribonucleoprotein</keyword>
<dbReference type="GO" id="GO:0003735">
    <property type="term" value="F:structural constituent of ribosome"/>
    <property type="evidence" value="ECO:0007669"/>
    <property type="project" value="InterPro"/>
</dbReference>
<evidence type="ECO:0000256" key="9">
    <source>
        <dbReference type="RuleBase" id="RU003919"/>
    </source>
</evidence>
<organism evidence="12">
    <name type="scientific">Stegastes partitus</name>
    <name type="common">bicolor damselfish</name>
    <dbReference type="NCBI Taxonomy" id="144197"/>
    <lineage>
        <taxon>Eukaryota</taxon>
        <taxon>Metazoa</taxon>
        <taxon>Chordata</taxon>
        <taxon>Craniata</taxon>
        <taxon>Vertebrata</taxon>
        <taxon>Euteleostomi</taxon>
        <taxon>Actinopterygii</taxon>
        <taxon>Neopterygii</taxon>
        <taxon>Teleostei</taxon>
        <taxon>Neoteleostei</taxon>
        <taxon>Acanthomorphata</taxon>
        <taxon>Ovalentaria</taxon>
        <taxon>Pomacentridae</taxon>
        <taxon>Stegastes</taxon>
    </lineage>
</organism>
<dbReference type="NCBIfam" id="TIGR00952">
    <property type="entry name" value="S15_bact"/>
    <property type="match status" value="1"/>
</dbReference>
<evidence type="ECO:0000256" key="11">
    <source>
        <dbReference type="SAM" id="SignalP"/>
    </source>
</evidence>
<dbReference type="Gene3D" id="1.10.287.10">
    <property type="entry name" value="S15/NS1, RNA-binding"/>
    <property type="match status" value="1"/>
</dbReference>
<proteinExistence type="inferred from homology"/>
<dbReference type="GO" id="GO:0032543">
    <property type="term" value="P:mitochondrial translation"/>
    <property type="evidence" value="ECO:0007669"/>
    <property type="project" value="TreeGrafter"/>
</dbReference>
<dbReference type="STRING" id="144197.ENSSPAP00000027012"/>
<keyword evidence="4 9" id="KW-0689">Ribosomal protein</keyword>
<sequence>MIYFAFFFFSVSGSFAIPPPVRHYARGPKIKKKAPEGLFSDLAPTMLKKEYADIPLAQTTDDLVKRLLSLEMASNTDKFRLKKEQLIAKVQRDEHDRSSVEVRVAVLTTRIRNLQEHLQKHHKDKANKRRMLMAIDQRKKLLKNLRLVHYDAFERVCSQLGITYTFPPEYYRRVSRRWKAKKQFSIKLYNAVQKQKAEQRQKMRQSLAATETEATEAKVTQ</sequence>
<dbReference type="GO" id="GO:0003723">
    <property type="term" value="F:RNA binding"/>
    <property type="evidence" value="ECO:0007669"/>
    <property type="project" value="TreeGrafter"/>
</dbReference>
<keyword evidence="3" id="KW-0809">Transit peptide</keyword>
<dbReference type="SMART" id="SM01387">
    <property type="entry name" value="Ribosomal_S15"/>
    <property type="match status" value="1"/>
</dbReference>
<feature type="region of interest" description="Disordered" evidence="10">
    <location>
        <begin position="197"/>
        <end position="221"/>
    </location>
</feature>
<reference evidence="12" key="1">
    <citation type="submission" date="2023-09" db="UniProtKB">
        <authorList>
            <consortium name="Ensembl"/>
        </authorList>
    </citation>
    <scope>IDENTIFICATION</scope>
</reference>
<evidence type="ECO:0000313" key="12">
    <source>
        <dbReference type="Ensembl" id="ENSSPAP00000027012.1"/>
    </source>
</evidence>
<evidence type="ECO:0000256" key="7">
    <source>
        <dbReference type="ARBA" id="ARBA00035249"/>
    </source>
</evidence>
<feature type="chain" id="PRO_5017344391" description="Small ribosomal subunit protein uS15m" evidence="11">
    <location>
        <begin position="17"/>
        <end position="221"/>
    </location>
</feature>
<dbReference type="HAMAP" id="MF_01343_B">
    <property type="entry name" value="Ribosomal_uS15_B"/>
    <property type="match status" value="1"/>
</dbReference>
<dbReference type="InterPro" id="IPR005290">
    <property type="entry name" value="Ribosomal_uS15_bac-type"/>
</dbReference>
<dbReference type="Ensembl" id="ENSSPAT00000027453.1">
    <property type="protein sequence ID" value="ENSSPAP00000027012.1"/>
    <property type="gene ID" value="ENSSPAG00000020369.1"/>
</dbReference>
<dbReference type="PANTHER" id="PTHR46685">
    <property type="entry name" value="28S RIBOSOMAL PROTEIN S15, MITOCHONDRIAL"/>
    <property type="match status" value="1"/>
</dbReference>
<accession>A0A3B5BIT6</accession>
<protein>
    <recommendedName>
        <fullName evidence="7">Small ribosomal subunit protein uS15m</fullName>
    </recommendedName>
    <alternativeName>
        <fullName evidence="8">28S ribosomal protein S15, mitochondrial</fullName>
    </alternativeName>
</protein>
<dbReference type="PANTHER" id="PTHR46685:SF1">
    <property type="entry name" value="SMALL RIBOSOMAL SUBUNIT PROTEIN US15M"/>
    <property type="match status" value="1"/>
</dbReference>
<dbReference type="InterPro" id="IPR000589">
    <property type="entry name" value="Ribosomal_uS15"/>
</dbReference>
<feature type="signal peptide" evidence="11">
    <location>
        <begin position="1"/>
        <end position="16"/>
    </location>
</feature>
<dbReference type="GO" id="GO:0005763">
    <property type="term" value="C:mitochondrial small ribosomal subunit"/>
    <property type="evidence" value="ECO:0007669"/>
    <property type="project" value="TreeGrafter"/>
</dbReference>